<evidence type="ECO:0000313" key="9">
    <source>
        <dbReference type="Proteomes" id="UP000428260"/>
    </source>
</evidence>
<evidence type="ECO:0000256" key="5">
    <source>
        <dbReference type="ARBA" id="ARBA00023136"/>
    </source>
</evidence>
<dbReference type="PANTHER" id="PTHR43702">
    <property type="entry name" value="L-FUCOSE-PROTON SYMPORTER"/>
    <property type="match status" value="1"/>
</dbReference>
<dbReference type="InterPro" id="IPR020846">
    <property type="entry name" value="MFS_dom"/>
</dbReference>
<evidence type="ECO:0000256" key="2">
    <source>
        <dbReference type="ARBA" id="ARBA00022475"/>
    </source>
</evidence>
<evidence type="ECO:0000256" key="4">
    <source>
        <dbReference type="ARBA" id="ARBA00022989"/>
    </source>
</evidence>
<organism evidence="8 9">
    <name type="scientific">Maribellus comscasis</name>
    <dbReference type="NCBI Taxonomy" id="2681766"/>
    <lineage>
        <taxon>Bacteria</taxon>
        <taxon>Pseudomonadati</taxon>
        <taxon>Bacteroidota</taxon>
        <taxon>Bacteroidia</taxon>
        <taxon>Marinilabiliales</taxon>
        <taxon>Prolixibacteraceae</taxon>
        <taxon>Maribellus</taxon>
    </lineage>
</organism>
<dbReference type="PANTHER" id="PTHR43702:SF12">
    <property type="entry name" value="N-ACETYL GLUCOSAMINE TRANSPORTER NAGP"/>
    <property type="match status" value="1"/>
</dbReference>
<keyword evidence="9" id="KW-1185">Reference proteome</keyword>
<dbReference type="AlphaFoldDB" id="A0A6I6K9M4"/>
<reference evidence="8" key="1">
    <citation type="submission" date="2019-11" db="EMBL/GenBank/DDBJ databases">
        <authorList>
            <person name="Zheng R.K."/>
            <person name="Sun C.M."/>
        </authorList>
    </citation>
    <scope>NUCLEOTIDE SEQUENCE [LARGE SCALE GENOMIC DNA]</scope>
    <source>
        <strain evidence="8">WC007</strain>
    </source>
</reference>
<feature type="transmembrane region" description="Helical" evidence="6">
    <location>
        <begin position="42"/>
        <end position="65"/>
    </location>
</feature>
<dbReference type="GO" id="GO:0022857">
    <property type="term" value="F:transmembrane transporter activity"/>
    <property type="evidence" value="ECO:0007669"/>
    <property type="project" value="InterPro"/>
</dbReference>
<comment type="subcellular location">
    <subcellularLocation>
        <location evidence="1">Cell inner membrane</location>
        <topology evidence="1">Multi-pass membrane protein</topology>
    </subcellularLocation>
</comment>
<gene>
    <name evidence="8" type="ORF">GM418_25045</name>
</gene>
<keyword evidence="5 6" id="KW-0472">Membrane</keyword>
<dbReference type="Gene3D" id="1.20.1250.20">
    <property type="entry name" value="MFS general substrate transporter like domains"/>
    <property type="match status" value="2"/>
</dbReference>
<feature type="transmembrane region" description="Helical" evidence="6">
    <location>
        <begin position="72"/>
        <end position="91"/>
    </location>
</feature>
<feature type="transmembrane region" description="Helical" evidence="6">
    <location>
        <begin position="270"/>
        <end position="288"/>
    </location>
</feature>
<feature type="domain" description="Major facilitator superfamily (MFS) profile" evidence="7">
    <location>
        <begin position="7"/>
        <end position="409"/>
    </location>
</feature>
<dbReference type="Proteomes" id="UP000428260">
    <property type="component" value="Chromosome"/>
</dbReference>
<keyword evidence="3 6" id="KW-0812">Transmembrane</keyword>
<sequence>MKKKNLLVVLIMLVFFVISFLTNILGALNQKVSVSFTLTETLAGLLPFAFFIAYGVMSIPFGFFVEKYGEKRIMILAFIMAFAASLVFAVFPVFDVFIVSLFTIGAGMAALQVVINPLLRVSGGEANYAFYSVMGQLVFGLASFISPQMYSYFVVNIDEKNLNKPLIDLMSQLVPENMSWVSVYWAFAAIAILMGVIIFFVKFPKVELQEDEKVGSKDSFLELIKNKYVILYFLGIFMYVGSEQGISYWLSKFLNIYHNIDPDLAGADAVSYFWGLMTVGGILGLVLMKLFDSKQILRWFTILAIICLAAGLFGSVNIALWALPVSGFFLSVMYPTIVSLGLNSVAKHHGSFAGILMTGIAGGAIVQIVIGAISDFSSLRVGMMLIFLTLGYILSISFWAKPLVNNKTVSLKELFARKA</sequence>
<dbReference type="Pfam" id="PF07690">
    <property type="entry name" value="MFS_1"/>
    <property type="match status" value="1"/>
</dbReference>
<dbReference type="PROSITE" id="PS50850">
    <property type="entry name" value="MFS"/>
    <property type="match status" value="1"/>
</dbReference>
<dbReference type="SUPFAM" id="SSF103473">
    <property type="entry name" value="MFS general substrate transporter"/>
    <property type="match status" value="1"/>
</dbReference>
<accession>A0A6I6K9M4</accession>
<keyword evidence="2" id="KW-1003">Cell membrane</keyword>
<evidence type="ECO:0000256" key="6">
    <source>
        <dbReference type="SAM" id="Phobius"/>
    </source>
</evidence>
<feature type="transmembrane region" description="Helical" evidence="6">
    <location>
        <begin position="379"/>
        <end position="400"/>
    </location>
</feature>
<evidence type="ECO:0000259" key="7">
    <source>
        <dbReference type="PROSITE" id="PS50850"/>
    </source>
</evidence>
<dbReference type="GO" id="GO:0005886">
    <property type="term" value="C:plasma membrane"/>
    <property type="evidence" value="ECO:0007669"/>
    <property type="project" value="UniProtKB-SubCell"/>
</dbReference>
<feature type="transmembrane region" description="Helical" evidence="6">
    <location>
        <begin position="328"/>
        <end position="345"/>
    </location>
</feature>
<evidence type="ECO:0000256" key="3">
    <source>
        <dbReference type="ARBA" id="ARBA00022692"/>
    </source>
</evidence>
<evidence type="ECO:0000256" key="1">
    <source>
        <dbReference type="ARBA" id="ARBA00004429"/>
    </source>
</evidence>
<feature type="transmembrane region" description="Helical" evidence="6">
    <location>
        <begin position="97"/>
        <end position="116"/>
    </location>
</feature>
<name>A0A6I6K9M4_9BACT</name>
<protein>
    <submittedName>
        <fullName evidence="8">MFS transporter</fullName>
    </submittedName>
</protein>
<feature type="transmembrane region" description="Helical" evidence="6">
    <location>
        <begin position="229"/>
        <end position="250"/>
    </location>
</feature>
<dbReference type="InterPro" id="IPR011701">
    <property type="entry name" value="MFS"/>
</dbReference>
<feature type="transmembrane region" description="Helical" evidence="6">
    <location>
        <begin position="183"/>
        <end position="203"/>
    </location>
</feature>
<evidence type="ECO:0000313" key="8">
    <source>
        <dbReference type="EMBL" id="QGY46804.1"/>
    </source>
</evidence>
<proteinExistence type="predicted"/>
<feature type="transmembrane region" description="Helical" evidence="6">
    <location>
        <begin position="352"/>
        <end position="373"/>
    </location>
</feature>
<feature type="transmembrane region" description="Helical" evidence="6">
    <location>
        <begin position="128"/>
        <end position="146"/>
    </location>
</feature>
<dbReference type="InterPro" id="IPR036259">
    <property type="entry name" value="MFS_trans_sf"/>
</dbReference>
<keyword evidence="4 6" id="KW-1133">Transmembrane helix</keyword>
<dbReference type="KEGG" id="mcos:GM418_25045"/>
<feature type="transmembrane region" description="Helical" evidence="6">
    <location>
        <begin position="300"/>
        <end position="322"/>
    </location>
</feature>
<dbReference type="InterPro" id="IPR050375">
    <property type="entry name" value="MFS_TsgA-like"/>
</dbReference>
<dbReference type="RefSeq" id="WP_158870059.1">
    <property type="nucleotide sequence ID" value="NZ_CP046401.1"/>
</dbReference>
<dbReference type="EMBL" id="CP046401">
    <property type="protein sequence ID" value="QGY46804.1"/>
    <property type="molecule type" value="Genomic_DNA"/>
</dbReference>